<dbReference type="SUPFAM" id="SSF103473">
    <property type="entry name" value="MFS general substrate transporter"/>
    <property type="match status" value="1"/>
</dbReference>
<feature type="transmembrane region" description="Helical" evidence="6">
    <location>
        <begin position="36"/>
        <end position="54"/>
    </location>
</feature>
<comment type="caution">
    <text evidence="8">The sequence shown here is derived from an EMBL/GenBank/DDBJ whole genome shotgun (WGS) entry which is preliminary data.</text>
</comment>
<reference evidence="8 9" key="1">
    <citation type="submission" date="2019-03" db="EMBL/GenBank/DDBJ databases">
        <title>Genomic Encyclopedia of Type Strains, Phase IV (KMG-IV): sequencing the most valuable type-strain genomes for metagenomic binning, comparative biology and taxonomic classification.</title>
        <authorList>
            <person name="Goeker M."/>
        </authorList>
    </citation>
    <scope>NUCLEOTIDE SEQUENCE [LARGE SCALE GENOMIC DNA]</scope>
    <source>
        <strain evidence="8 9">DSM 15969</strain>
    </source>
</reference>
<comment type="subcellular location">
    <subcellularLocation>
        <location evidence="1">Cell membrane</location>
        <topology evidence="1">Multi-pass membrane protein</topology>
    </subcellularLocation>
</comment>
<dbReference type="GO" id="GO:0061513">
    <property type="term" value="F:glucose 6-phosphate:phosphate antiporter activity"/>
    <property type="evidence" value="ECO:0007669"/>
    <property type="project" value="TreeGrafter"/>
</dbReference>
<feature type="transmembrane region" description="Helical" evidence="6">
    <location>
        <begin position="192"/>
        <end position="210"/>
    </location>
</feature>
<keyword evidence="3 6" id="KW-0812">Transmembrane</keyword>
<evidence type="ECO:0000259" key="7">
    <source>
        <dbReference type="PROSITE" id="PS50850"/>
    </source>
</evidence>
<evidence type="ECO:0000256" key="1">
    <source>
        <dbReference type="ARBA" id="ARBA00004651"/>
    </source>
</evidence>
<sequence length="450" mass="49643">MIELFWKVFATGPDRALMSLNSEVIAKEFNKRRWQVFTSITLGYALFYVLRLNFSVIKKPLMAAGVLNAQQLGLMGSVFFITYGLGKFTNSFLADRMNNKRFFAMGLFMSSIITVIMGFTNQFMPLVVLWGINGWFQSFGAGPCIVSLNQWFTNKERGTYYGIWFTSHNLGAAFTYLATAAIVTAYSWQLGFIMPGVFCLIGSILIYFFMHDRPESYGLPNAEEHKNPEGFALIKAEKEKSISALQWSVVKRPAVWILGLSSLCCYIARYAIESWGIIYLTEAKGYTTIGASGVLSVMQFAGIFGALTCGLVSDKFFNHKRNMPALIYGVLYAASIGAFLWAPANPTTDMLSMCVYGFTMGALVCYLGGLMAVDICPKRATGAAMGMIGLLSYFGAALQEMVSGYLINAHMTIVNGKKIYDFALAGDFWVGSAVLSFLLAAMVWNVKAGD</sequence>
<evidence type="ECO:0000256" key="3">
    <source>
        <dbReference type="ARBA" id="ARBA00022692"/>
    </source>
</evidence>
<dbReference type="PANTHER" id="PTHR43826:SF7">
    <property type="entry name" value="PROTEIN UHPC, PUTATIVE-RELATED"/>
    <property type="match status" value="1"/>
</dbReference>
<dbReference type="PIRSF" id="PIRSF002808">
    <property type="entry name" value="Hexose_phosphate_transp"/>
    <property type="match status" value="1"/>
</dbReference>
<keyword evidence="5 6" id="KW-0472">Membrane</keyword>
<evidence type="ECO:0000313" key="9">
    <source>
        <dbReference type="Proteomes" id="UP000295063"/>
    </source>
</evidence>
<dbReference type="PANTHER" id="PTHR43826">
    <property type="entry name" value="GLUCOSE-6-PHOSPHATE EXCHANGER SLC37A4"/>
    <property type="match status" value="1"/>
</dbReference>
<keyword evidence="2" id="KW-0813">Transport</keyword>
<name>A0A4R1PXW1_9FIRM</name>
<feature type="transmembrane region" description="Helical" evidence="6">
    <location>
        <begin position="102"/>
        <end position="120"/>
    </location>
</feature>
<accession>A0A4R1PXW1</accession>
<dbReference type="InterPro" id="IPR020846">
    <property type="entry name" value="MFS_dom"/>
</dbReference>
<feature type="transmembrane region" description="Helical" evidence="6">
    <location>
        <begin position="160"/>
        <end position="186"/>
    </location>
</feature>
<dbReference type="InterPro" id="IPR051337">
    <property type="entry name" value="OPA_Antiporter"/>
</dbReference>
<dbReference type="RefSeq" id="WP_132080269.1">
    <property type="nucleotide sequence ID" value="NZ_SLUI01000007.1"/>
</dbReference>
<evidence type="ECO:0000313" key="8">
    <source>
        <dbReference type="EMBL" id="TCL36795.1"/>
    </source>
</evidence>
<keyword evidence="9" id="KW-1185">Reference proteome</keyword>
<feature type="transmembrane region" description="Helical" evidence="6">
    <location>
        <begin position="385"/>
        <end position="408"/>
    </location>
</feature>
<dbReference type="InterPro" id="IPR036259">
    <property type="entry name" value="MFS_trans_sf"/>
</dbReference>
<dbReference type="Pfam" id="PF07690">
    <property type="entry name" value="MFS_1"/>
    <property type="match status" value="1"/>
</dbReference>
<organism evidence="8 9">
    <name type="scientific">Anaerospora hongkongensis</name>
    <dbReference type="NCBI Taxonomy" id="244830"/>
    <lineage>
        <taxon>Bacteria</taxon>
        <taxon>Bacillati</taxon>
        <taxon>Bacillota</taxon>
        <taxon>Negativicutes</taxon>
        <taxon>Selenomonadales</taxon>
        <taxon>Sporomusaceae</taxon>
        <taxon>Anaerospora</taxon>
    </lineage>
</organism>
<dbReference type="EMBL" id="SLUI01000007">
    <property type="protein sequence ID" value="TCL36795.1"/>
    <property type="molecule type" value="Genomic_DNA"/>
</dbReference>
<dbReference type="InterPro" id="IPR000849">
    <property type="entry name" value="Sugar_P_transporter"/>
</dbReference>
<evidence type="ECO:0000256" key="6">
    <source>
        <dbReference type="SAM" id="Phobius"/>
    </source>
</evidence>
<gene>
    <name evidence="8" type="ORF">EV210_10757</name>
</gene>
<dbReference type="Proteomes" id="UP000295063">
    <property type="component" value="Unassembled WGS sequence"/>
</dbReference>
<evidence type="ECO:0000256" key="2">
    <source>
        <dbReference type="ARBA" id="ARBA00022448"/>
    </source>
</evidence>
<feature type="transmembrane region" description="Helical" evidence="6">
    <location>
        <begin position="126"/>
        <end position="148"/>
    </location>
</feature>
<dbReference type="Gene3D" id="1.20.1250.20">
    <property type="entry name" value="MFS general substrate transporter like domains"/>
    <property type="match status" value="2"/>
</dbReference>
<protein>
    <submittedName>
        <fullName evidence="8">OPA family sugar phosphate sensor protein UhpC-like MFS transporter</fullName>
    </submittedName>
</protein>
<dbReference type="CDD" id="cd17312">
    <property type="entry name" value="MFS_OPA_SLC37"/>
    <property type="match status" value="1"/>
</dbReference>
<dbReference type="OrthoDB" id="9766638at2"/>
<evidence type="ECO:0000256" key="5">
    <source>
        <dbReference type="ARBA" id="ARBA00023136"/>
    </source>
</evidence>
<proteinExistence type="predicted"/>
<dbReference type="GO" id="GO:0035435">
    <property type="term" value="P:phosphate ion transmembrane transport"/>
    <property type="evidence" value="ECO:0007669"/>
    <property type="project" value="TreeGrafter"/>
</dbReference>
<feature type="transmembrane region" description="Helical" evidence="6">
    <location>
        <begin position="350"/>
        <end position="373"/>
    </location>
</feature>
<dbReference type="PROSITE" id="PS50850">
    <property type="entry name" value="MFS"/>
    <property type="match status" value="1"/>
</dbReference>
<dbReference type="InterPro" id="IPR011701">
    <property type="entry name" value="MFS"/>
</dbReference>
<feature type="transmembrane region" description="Helical" evidence="6">
    <location>
        <begin position="428"/>
        <end position="446"/>
    </location>
</feature>
<feature type="transmembrane region" description="Helical" evidence="6">
    <location>
        <begin position="292"/>
        <end position="313"/>
    </location>
</feature>
<feature type="transmembrane region" description="Helical" evidence="6">
    <location>
        <begin position="254"/>
        <end position="272"/>
    </location>
</feature>
<feature type="domain" description="Major facilitator superfamily (MFS) profile" evidence="7">
    <location>
        <begin position="1"/>
        <end position="450"/>
    </location>
</feature>
<feature type="transmembrane region" description="Helical" evidence="6">
    <location>
        <begin position="325"/>
        <end position="344"/>
    </location>
</feature>
<dbReference type="AlphaFoldDB" id="A0A4R1PXW1"/>
<keyword evidence="4 6" id="KW-1133">Transmembrane helix</keyword>
<evidence type="ECO:0000256" key="4">
    <source>
        <dbReference type="ARBA" id="ARBA00022989"/>
    </source>
</evidence>
<dbReference type="GO" id="GO:0005886">
    <property type="term" value="C:plasma membrane"/>
    <property type="evidence" value="ECO:0007669"/>
    <property type="project" value="UniProtKB-SubCell"/>
</dbReference>